<dbReference type="GO" id="GO:0007059">
    <property type="term" value="P:chromosome segregation"/>
    <property type="evidence" value="ECO:0007669"/>
    <property type="project" value="UniProtKB-UniRule"/>
</dbReference>
<feature type="active site" evidence="10">
    <location>
        <position position="247"/>
    </location>
</feature>
<evidence type="ECO:0000256" key="2">
    <source>
        <dbReference type="ARBA" id="ARBA00010450"/>
    </source>
</evidence>
<evidence type="ECO:0000256" key="9">
    <source>
        <dbReference type="ARBA" id="ARBA00023306"/>
    </source>
</evidence>
<evidence type="ECO:0000259" key="11">
    <source>
        <dbReference type="PROSITE" id="PS51898"/>
    </source>
</evidence>
<feature type="active site" description="O-(3'-phospho-DNA)-tyrosine intermediate" evidence="10">
    <location>
        <position position="279"/>
    </location>
</feature>
<evidence type="ECO:0000256" key="4">
    <source>
        <dbReference type="ARBA" id="ARBA00022618"/>
    </source>
</evidence>
<dbReference type="GO" id="GO:0006313">
    <property type="term" value="P:DNA transposition"/>
    <property type="evidence" value="ECO:0007669"/>
    <property type="project" value="UniProtKB-UniRule"/>
</dbReference>
<protein>
    <recommendedName>
        <fullName evidence="10">Tyrosine recombinase XerC</fullName>
    </recommendedName>
</protein>
<comment type="similarity">
    <text evidence="2">Belongs to the 'phage' integrase family. XerD subfamily.</text>
</comment>
<dbReference type="GO" id="GO:0005737">
    <property type="term" value="C:cytoplasm"/>
    <property type="evidence" value="ECO:0007669"/>
    <property type="project" value="UniProtKB-SubCell"/>
</dbReference>
<proteinExistence type="inferred from homology"/>
<feature type="active site" evidence="10">
    <location>
        <position position="270"/>
    </location>
</feature>
<dbReference type="Gene3D" id="1.10.443.10">
    <property type="entry name" value="Intergrase catalytic core"/>
    <property type="match status" value="1"/>
</dbReference>
<dbReference type="RefSeq" id="WP_312032093.1">
    <property type="nucleotide sequence ID" value="NZ_CP051151.1"/>
</dbReference>
<dbReference type="GO" id="GO:0009037">
    <property type="term" value="F:tyrosine-based site-specific recombinase activity"/>
    <property type="evidence" value="ECO:0007669"/>
    <property type="project" value="UniProtKB-UniRule"/>
</dbReference>
<dbReference type="GO" id="GO:0051301">
    <property type="term" value="P:cell division"/>
    <property type="evidence" value="ECO:0007669"/>
    <property type="project" value="UniProtKB-KW"/>
</dbReference>
<evidence type="ECO:0000256" key="10">
    <source>
        <dbReference type="HAMAP-Rule" id="MF_01808"/>
    </source>
</evidence>
<dbReference type="Pfam" id="PF02899">
    <property type="entry name" value="Phage_int_SAM_1"/>
    <property type="match status" value="1"/>
</dbReference>
<dbReference type="EMBL" id="CP051151">
    <property type="protein sequence ID" value="QLY39617.1"/>
    <property type="molecule type" value="Genomic_DNA"/>
</dbReference>
<keyword evidence="5 10" id="KW-0159">Chromosome partition</keyword>
<dbReference type="InterPro" id="IPR050090">
    <property type="entry name" value="Tyrosine_recombinase_XerCD"/>
</dbReference>
<dbReference type="KEGG" id="tbk:HF295_01560"/>
<dbReference type="InterPro" id="IPR002104">
    <property type="entry name" value="Integrase_catalytic"/>
</dbReference>
<accession>A0A7L6N305</accession>
<comment type="similarity">
    <text evidence="10">Belongs to the 'phage' integrase family. XerC subfamily.</text>
</comment>
<dbReference type="InterPro" id="IPR011932">
    <property type="entry name" value="Recomb_XerD"/>
</dbReference>
<evidence type="ECO:0000256" key="7">
    <source>
        <dbReference type="ARBA" id="ARBA00023125"/>
    </source>
</evidence>
<dbReference type="InterPro" id="IPR023009">
    <property type="entry name" value="Tyrosine_recombinase_XerC/XerD"/>
</dbReference>
<dbReference type="Proteomes" id="UP000512167">
    <property type="component" value="Chromosome"/>
</dbReference>
<feature type="domain" description="Core-binding (CB)" evidence="12">
    <location>
        <begin position="1"/>
        <end position="88"/>
    </location>
</feature>
<dbReference type="AlphaFoldDB" id="A0A7L6N305"/>
<dbReference type="HAMAP" id="MF_01808">
    <property type="entry name" value="Recomb_XerC_XerD"/>
    <property type="match status" value="1"/>
</dbReference>
<evidence type="ECO:0000313" key="14">
    <source>
        <dbReference type="Proteomes" id="UP000512167"/>
    </source>
</evidence>
<evidence type="ECO:0000256" key="3">
    <source>
        <dbReference type="ARBA" id="ARBA00022490"/>
    </source>
</evidence>
<keyword evidence="9 10" id="KW-0131">Cell cycle</keyword>
<feature type="domain" description="Tyr recombinase" evidence="11">
    <location>
        <begin position="109"/>
        <end position="292"/>
    </location>
</feature>
<keyword evidence="7 10" id="KW-0238">DNA-binding</keyword>
<dbReference type="PANTHER" id="PTHR30349:SF81">
    <property type="entry name" value="TYROSINE RECOMBINASE XERC"/>
    <property type="match status" value="1"/>
</dbReference>
<evidence type="ECO:0000259" key="12">
    <source>
        <dbReference type="PROSITE" id="PS51900"/>
    </source>
</evidence>
<sequence length="307" mass="35693">MILDTYLKEYLYYLKITKNLSKNTIISYERDLKSYLDFIKTNYKIRDLNDIHKDHIQNFSRSLSRKNNSNSTITRKLSSIRSFHRYLMSENIVDKDISRKVKKPKTHKFLPTVLNMREVEDMINLTYENSDPLSLRNQALIEIAYGSGLRVSELLNLRISDLHLNKGLVNILGKGNKERIIPLNENAVLAIQKYIIEARPLLKAKKADLLFVNKFGQPLSRVGFFKLIKKLANDVHIQKQVSPHTLRHSYATHLLENGADLRTVQELLGHEDILTTENYTHVSKKRINKIYNDAHPRASKKEGENEI</sequence>
<dbReference type="InterPro" id="IPR011010">
    <property type="entry name" value="DNA_brk_join_enz"/>
</dbReference>
<dbReference type="Pfam" id="PF00589">
    <property type="entry name" value="Phage_integrase"/>
    <property type="match status" value="1"/>
</dbReference>
<keyword evidence="3 10" id="KW-0963">Cytoplasm</keyword>
<dbReference type="GO" id="GO:0003677">
    <property type="term" value="F:DNA binding"/>
    <property type="evidence" value="ECO:0007669"/>
    <property type="project" value="UniProtKB-UniRule"/>
</dbReference>
<evidence type="ECO:0000256" key="6">
    <source>
        <dbReference type="ARBA" id="ARBA00022908"/>
    </source>
</evidence>
<evidence type="ECO:0000256" key="8">
    <source>
        <dbReference type="ARBA" id="ARBA00023172"/>
    </source>
</evidence>
<reference evidence="13 14" key="1">
    <citation type="submission" date="2020-04" db="EMBL/GenBank/DDBJ databases">
        <authorList>
            <person name="Zheng R.K."/>
            <person name="Sun C.M."/>
        </authorList>
    </citation>
    <scope>NUCLEOTIDE SEQUENCE [LARGE SCALE GENOMIC DNA]</scope>
    <source>
        <strain evidence="14">zrk29</strain>
    </source>
</reference>
<dbReference type="SUPFAM" id="SSF56349">
    <property type="entry name" value="DNA breaking-rejoining enzymes"/>
    <property type="match status" value="1"/>
</dbReference>
<comment type="subcellular location">
    <subcellularLocation>
        <location evidence="1 10">Cytoplasm</location>
    </subcellularLocation>
</comment>
<comment type="subunit">
    <text evidence="10">Forms a cyclic heterotetrameric complex composed of two molecules of XerC and two molecules of XerD.</text>
</comment>
<feature type="active site" evidence="10">
    <location>
        <position position="244"/>
    </location>
</feature>
<keyword evidence="14" id="KW-1185">Reference proteome</keyword>
<feature type="active site" evidence="10">
    <location>
        <position position="150"/>
    </location>
</feature>
<keyword evidence="4 10" id="KW-0132">Cell division</keyword>
<evidence type="ECO:0000256" key="1">
    <source>
        <dbReference type="ARBA" id="ARBA00004496"/>
    </source>
</evidence>
<dbReference type="InterPro" id="IPR010998">
    <property type="entry name" value="Integrase_recombinase_N"/>
</dbReference>
<organism evidence="13 14">
    <name type="scientific">Hujiaoplasma nucleasis</name>
    <dbReference type="NCBI Taxonomy" id="2725268"/>
    <lineage>
        <taxon>Bacteria</taxon>
        <taxon>Bacillati</taxon>
        <taxon>Mycoplasmatota</taxon>
        <taxon>Mollicutes</taxon>
        <taxon>Candidatus Izemoplasmatales</taxon>
        <taxon>Hujiaoplasmataceae</taxon>
        <taxon>Hujiaoplasma</taxon>
    </lineage>
</organism>
<dbReference type="PANTHER" id="PTHR30349">
    <property type="entry name" value="PHAGE INTEGRASE-RELATED"/>
    <property type="match status" value="1"/>
</dbReference>
<keyword evidence="8 10" id="KW-0233">DNA recombination</keyword>
<dbReference type="PROSITE" id="PS51900">
    <property type="entry name" value="CB"/>
    <property type="match status" value="1"/>
</dbReference>
<dbReference type="Gene3D" id="1.10.150.130">
    <property type="match status" value="1"/>
</dbReference>
<comment type="function">
    <text evidence="10">Site-specific tyrosine recombinase, which acts by catalyzing the cutting and rejoining of the recombining DNA molecules. The XerC-XerD complex is essential to convert dimers of the bacterial chromosome into monomers to permit their segregation at cell division. It also contributes to the segregational stability of plasmids.</text>
</comment>
<evidence type="ECO:0000256" key="5">
    <source>
        <dbReference type="ARBA" id="ARBA00022829"/>
    </source>
</evidence>
<name>A0A7L6N305_9MOLU</name>
<dbReference type="NCBIfam" id="TIGR02225">
    <property type="entry name" value="recomb_XerD"/>
    <property type="match status" value="1"/>
</dbReference>
<evidence type="ECO:0000313" key="13">
    <source>
        <dbReference type="EMBL" id="QLY39617.1"/>
    </source>
</evidence>
<dbReference type="PROSITE" id="PS51898">
    <property type="entry name" value="TYR_RECOMBINASE"/>
    <property type="match status" value="1"/>
</dbReference>
<dbReference type="InterPro" id="IPR044068">
    <property type="entry name" value="CB"/>
</dbReference>
<dbReference type="InterPro" id="IPR004107">
    <property type="entry name" value="Integrase_SAM-like_N"/>
</dbReference>
<feature type="active site" evidence="10">
    <location>
        <position position="174"/>
    </location>
</feature>
<dbReference type="NCBIfam" id="NF040815">
    <property type="entry name" value="recomb_XerA_Arch"/>
    <property type="match status" value="1"/>
</dbReference>
<keyword evidence="6 10" id="KW-0229">DNA integration</keyword>
<dbReference type="InterPro" id="IPR013762">
    <property type="entry name" value="Integrase-like_cat_sf"/>
</dbReference>
<gene>
    <name evidence="13" type="primary">xerD</name>
    <name evidence="10" type="synonym">xerC</name>
    <name evidence="13" type="ORF">HF295_01560</name>
</gene>
<dbReference type="NCBIfam" id="NF001399">
    <property type="entry name" value="PRK00283.1"/>
    <property type="match status" value="1"/>
</dbReference>
<dbReference type="CDD" id="cd00798">
    <property type="entry name" value="INT_XerDC_C"/>
    <property type="match status" value="1"/>
</dbReference>